<feature type="domain" description="Dihydroorotate dehydrogenase catalytic" evidence="7">
    <location>
        <begin position="66"/>
        <end position="342"/>
    </location>
</feature>
<dbReference type="PANTHER" id="PTHR48109:SF1">
    <property type="entry name" value="DIHYDROOROTATE DEHYDROGENASE (FUMARATE)"/>
    <property type="match status" value="1"/>
</dbReference>
<evidence type="ECO:0000256" key="1">
    <source>
        <dbReference type="ARBA" id="ARBA00004725"/>
    </source>
</evidence>
<dbReference type="InterPro" id="IPR005720">
    <property type="entry name" value="Dihydroorotate_DH_cat"/>
</dbReference>
<sequence length="361" mass="36810">MVAVRADTASPDARAASPDARAAFPDARAAFPDARAVFFAAAPAYRTTANALPVEAAMPGTPAVDLSVRIGSLTLRTPVMPASGCFGPELGALIPVTELGATVTKTVFGSARGGNPVHRLTEIPAGMVNSVGIPSHGPAGYLASLHPRYAALDVPTIISVGGHRPSEYAPVVAALGENGAAFELNVSCPNLDRDGTDIGSDPAAIREVVAAVRLVTVKPIIVKLPVLVASIADCARAAEEAGADAVCVANSIPAMPLDALTRRPILGNVIGGLSGPSIKPIVLRLVWLASRAVQIPVIACGGVQTVDDALDYFSVGASAVQVGTASFARPFAAVEVARGLRQRCQDAGVGSIRELLELEVS</sequence>
<evidence type="ECO:0000259" key="7">
    <source>
        <dbReference type="Pfam" id="PF01180"/>
    </source>
</evidence>
<gene>
    <name evidence="6" type="primary">pyrD</name>
    <name evidence="8" type="ORF">C3B61_02610</name>
</gene>
<comment type="cofactor">
    <cofactor evidence="6">
        <name>FMN</name>
        <dbReference type="ChEBI" id="CHEBI:58210"/>
    </cofactor>
    <text evidence="6">Binds 1 FMN per subunit.</text>
</comment>
<dbReference type="InterPro" id="IPR013785">
    <property type="entry name" value="Aldolase_TIM"/>
</dbReference>
<feature type="binding site" evidence="6">
    <location>
        <begin position="323"/>
        <end position="324"/>
    </location>
    <ligand>
        <name>FMN</name>
        <dbReference type="ChEBI" id="CHEBI:58210"/>
    </ligand>
</feature>
<accession>A0A2S3ZL87</accession>
<comment type="similarity">
    <text evidence="6">Belongs to the dihydroorotate dehydrogenase family. Type 1 subfamily.</text>
</comment>
<evidence type="ECO:0000256" key="4">
    <source>
        <dbReference type="ARBA" id="ARBA00022975"/>
    </source>
</evidence>
<evidence type="ECO:0000256" key="2">
    <source>
        <dbReference type="ARBA" id="ARBA00022630"/>
    </source>
</evidence>
<dbReference type="GO" id="GO:0005737">
    <property type="term" value="C:cytoplasm"/>
    <property type="evidence" value="ECO:0007669"/>
    <property type="project" value="UniProtKB-SubCell"/>
</dbReference>
<keyword evidence="2 6" id="KW-0285">Flavoprotein</keyword>
<dbReference type="GO" id="GO:0044205">
    <property type="term" value="P:'de novo' UMP biosynthetic process"/>
    <property type="evidence" value="ECO:0007669"/>
    <property type="project" value="UniProtKB-UniRule"/>
</dbReference>
<dbReference type="PROSITE" id="PS00912">
    <property type="entry name" value="DHODEHASE_2"/>
    <property type="match status" value="1"/>
</dbReference>
<feature type="binding site" evidence="6">
    <location>
        <begin position="129"/>
        <end position="133"/>
    </location>
    <ligand>
        <name>substrate</name>
    </ligand>
</feature>
<dbReference type="EMBL" id="PPXD01000005">
    <property type="protein sequence ID" value="POH68820.1"/>
    <property type="molecule type" value="Genomic_DNA"/>
</dbReference>
<comment type="subcellular location">
    <subcellularLocation>
        <location evidence="6">Cytoplasm</location>
    </subcellularLocation>
</comment>
<keyword evidence="4 6" id="KW-0665">Pyrimidine biosynthesis</keyword>
<organism evidence="8 9">
    <name type="scientific">Cryobacterium zongtaii</name>
    <dbReference type="NCBI Taxonomy" id="1259217"/>
    <lineage>
        <taxon>Bacteria</taxon>
        <taxon>Bacillati</taxon>
        <taxon>Actinomycetota</taxon>
        <taxon>Actinomycetes</taxon>
        <taxon>Micrococcales</taxon>
        <taxon>Microbacteriaceae</taxon>
        <taxon>Cryobacterium</taxon>
    </lineage>
</organism>
<comment type="caution">
    <text evidence="8">The sequence shown here is derived from an EMBL/GenBank/DDBJ whole genome shotgun (WGS) entry which is preliminary data.</text>
</comment>
<feature type="active site" description="Nucleophile" evidence="6">
    <location>
        <position position="188"/>
    </location>
</feature>
<dbReference type="GO" id="GO:0006207">
    <property type="term" value="P:'de novo' pyrimidine nucleobase biosynthetic process"/>
    <property type="evidence" value="ECO:0007669"/>
    <property type="project" value="InterPro"/>
</dbReference>
<name>A0A2S3ZL87_9MICO</name>
<protein>
    <recommendedName>
        <fullName evidence="6">Dihydroorotate dehydrogenase</fullName>
        <shortName evidence="6">DHOD</shortName>
        <shortName evidence="6">DHODase</shortName>
        <shortName evidence="6">DHOdehase</shortName>
        <ecNumber evidence="6">1.3.-.-</ecNumber>
    </recommendedName>
</protein>
<keyword evidence="5 6" id="KW-0560">Oxidoreductase</keyword>
<feature type="binding site" evidence="6">
    <location>
        <position position="275"/>
    </location>
    <ligand>
        <name>FMN</name>
        <dbReference type="ChEBI" id="CHEBI:58210"/>
    </ligand>
</feature>
<keyword evidence="3 6" id="KW-0288">FMN</keyword>
<dbReference type="SUPFAM" id="SSF51395">
    <property type="entry name" value="FMN-linked oxidoreductases"/>
    <property type="match status" value="1"/>
</dbReference>
<comment type="pathway">
    <text evidence="1 6">Pyrimidine metabolism; UMP biosynthesis via de novo pathway.</text>
</comment>
<feature type="binding site" evidence="6">
    <location>
        <begin position="250"/>
        <end position="251"/>
    </location>
    <ligand>
        <name>substrate</name>
    </ligand>
</feature>
<feature type="binding site" evidence="6">
    <location>
        <begin position="105"/>
        <end position="106"/>
    </location>
    <ligand>
        <name>FMN</name>
        <dbReference type="ChEBI" id="CHEBI:58210"/>
    </ligand>
</feature>
<evidence type="ECO:0000256" key="3">
    <source>
        <dbReference type="ARBA" id="ARBA00022643"/>
    </source>
</evidence>
<feature type="binding site" evidence="6">
    <location>
        <position position="105"/>
    </location>
    <ligand>
        <name>substrate</name>
    </ligand>
</feature>
<evidence type="ECO:0000256" key="5">
    <source>
        <dbReference type="ARBA" id="ARBA00023002"/>
    </source>
</evidence>
<dbReference type="NCBIfam" id="NF005574">
    <property type="entry name" value="PRK07259.1"/>
    <property type="match status" value="1"/>
</dbReference>
<dbReference type="GO" id="GO:0004152">
    <property type="term" value="F:dihydroorotate dehydrogenase activity"/>
    <property type="evidence" value="ECO:0007669"/>
    <property type="project" value="UniProtKB-UniRule"/>
</dbReference>
<evidence type="ECO:0000313" key="9">
    <source>
        <dbReference type="Proteomes" id="UP000237340"/>
    </source>
</evidence>
<dbReference type="UniPathway" id="UPA00070"/>
<dbReference type="HAMAP" id="MF_00224">
    <property type="entry name" value="DHO_dh_type1"/>
    <property type="match status" value="1"/>
</dbReference>
<dbReference type="Pfam" id="PF01180">
    <property type="entry name" value="DHO_dh"/>
    <property type="match status" value="1"/>
</dbReference>
<dbReference type="InterPro" id="IPR001295">
    <property type="entry name" value="Dihydroorotate_DH_CS"/>
</dbReference>
<proteinExistence type="inferred from homology"/>
<comment type="function">
    <text evidence="6">Catalyzes the conversion of dihydroorotate to orotate.</text>
</comment>
<dbReference type="Proteomes" id="UP000237340">
    <property type="component" value="Unassembled WGS sequence"/>
</dbReference>
<dbReference type="InterPro" id="IPR024920">
    <property type="entry name" value="Dihydroorotate_DH_1"/>
</dbReference>
<dbReference type="InterPro" id="IPR050074">
    <property type="entry name" value="DHO_dehydrogenase"/>
</dbReference>
<reference evidence="8 9" key="1">
    <citation type="submission" date="2018-01" db="EMBL/GenBank/DDBJ databases">
        <title>Cryobacterium sp. nov., from glaciers in China.</title>
        <authorList>
            <person name="Liu Q."/>
            <person name="Xin Y.-H."/>
        </authorList>
    </citation>
    <scope>NUCLEOTIDE SEQUENCE [LARGE SCALE GENOMIC DNA]</scope>
    <source>
        <strain evidence="8 9">TMN-42</strain>
    </source>
</reference>
<dbReference type="AlphaFoldDB" id="A0A2S3ZL87"/>
<dbReference type="RefSeq" id="WP_103459446.1">
    <property type="nucleotide sequence ID" value="NZ_PPXD01000005.1"/>
</dbReference>
<comment type="caution">
    <text evidence="6">Lacks conserved residue(s) required for the propagation of feature annotation.</text>
</comment>
<feature type="binding site" evidence="6">
    <location>
        <position position="83"/>
    </location>
    <ligand>
        <name>FMN</name>
        <dbReference type="ChEBI" id="CHEBI:58210"/>
    </ligand>
</feature>
<feature type="binding site" evidence="6">
    <location>
        <position position="185"/>
    </location>
    <ligand>
        <name>substrate</name>
    </ligand>
</feature>
<feature type="binding site" evidence="6">
    <location>
        <position position="223"/>
    </location>
    <ligand>
        <name>FMN</name>
        <dbReference type="ChEBI" id="CHEBI:58210"/>
    </ligand>
</feature>
<keyword evidence="6" id="KW-0963">Cytoplasm</keyword>
<evidence type="ECO:0000313" key="8">
    <source>
        <dbReference type="EMBL" id="POH68820.1"/>
    </source>
</evidence>
<keyword evidence="9" id="KW-1185">Reference proteome</keyword>
<comment type="catalytic activity">
    <reaction evidence="6">
        <text>(S)-dihydroorotate + A = orotate + AH2</text>
        <dbReference type="Rhea" id="RHEA:18073"/>
        <dbReference type="ChEBI" id="CHEBI:13193"/>
        <dbReference type="ChEBI" id="CHEBI:17499"/>
        <dbReference type="ChEBI" id="CHEBI:30839"/>
        <dbReference type="ChEBI" id="CHEBI:30864"/>
    </reaction>
</comment>
<dbReference type="EC" id="1.3.-.-" evidence="6"/>
<dbReference type="PANTHER" id="PTHR48109">
    <property type="entry name" value="DIHYDROOROTATE DEHYDROGENASE (QUINONE), MITOCHONDRIAL-RELATED"/>
    <property type="match status" value="1"/>
</dbReference>
<feature type="binding site" evidence="6">
    <location>
        <begin position="301"/>
        <end position="302"/>
    </location>
    <ligand>
        <name>FMN</name>
        <dbReference type="ChEBI" id="CHEBI:58210"/>
    </ligand>
</feature>
<evidence type="ECO:0000256" key="6">
    <source>
        <dbReference type="HAMAP-Rule" id="MF_00224"/>
    </source>
</evidence>
<dbReference type="Gene3D" id="3.20.20.70">
    <property type="entry name" value="Aldolase class I"/>
    <property type="match status" value="1"/>
</dbReference>
<feature type="binding site" evidence="6">
    <location>
        <position position="185"/>
    </location>
    <ligand>
        <name>FMN</name>
        <dbReference type="ChEBI" id="CHEBI:58210"/>
    </ligand>
</feature>